<sequence length="149" mass="16778">MPTIAYRFGQLIIDKEARNTNPKIGVGNCVYQKPREKRVQSSAGPSMQPECKQHRVPRNDILDKNIVKSLVRTIYVPTLCIHVNQTIASIGISMVAVLNCKTVNHFTMPQCCQDRACMQNGSKRKIVRLEATSHHINKDVYSMVSKPIS</sequence>
<evidence type="ECO:0000313" key="1">
    <source>
        <dbReference type="EMBL" id="KAK3039031.1"/>
    </source>
</evidence>
<gene>
    <name evidence="1" type="ORF">RJ639_027516</name>
</gene>
<reference evidence="1" key="1">
    <citation type="submission" date="2022-12" db="EMBL/GenBank/DDBJ databases">
        <title>Draft genome assemblies for two species of Escallonia (Escalloniales).</title>
        <authorList>
            <person name="Chanderbali A."/>
            <person name="Dervinis C."/>
            <person name="Anghel I."/>
            <person name="Soltis D."/>
            <person name="Soltis P."/>
            <person name="Zapata F."/>
        </authorList>
    </citation>
    <scope>NUCLEOTIDE SEQUENCE</scope>
    <source>
        <strain evidence="1">UCBG64.0493</strain>
        <tissue evidence="1">Leaf</tissue>
    </source>
</reference>
<keyword evidence="2" id="KW-1185">Reference proteome</keyword>
<name>A0AA89BPD4_9ASTE</name>
<proteinExistence type="predicted"/>
<accession>A0AA89BPD4</accession>
<dbReference type="Proteomes" id="UP001188597">
    <property type="component" value="Unassembled WGS sequence"/>
</dbReference>
<organism evidence="1 2">
    <name type="scientific">Escallonia herrerae</name>
    <dbReference type="NCBI Taxonomy" id="1293975"/>
    <lineage>
        <taxon>Eukaryota</taxon>
        <taxon>Viridiplantae</taxon>
        <taxon>Streptophyta</taxon>
        <taxon>Embryophyta</taxon>
        <taxon>Tracheophyta</taxon>
        <taxon>Spermatophyta</taxon>
        <taxon>Magnoliopsida</taxon>
        <taxon>eudicotyledons</taxon>
        <taxon>Gunneridae</taxon>
        <taxon>Pentapetalae</taxon>
        <taxon>asterids</taxon>
        <taxon>campanulids</taxon>
        <taxon>Escalloniales</taxon>
        <taxon>Escalloniaceae</taxon>
        <taxon>Escallonia</taxon>
    </lineage>
</organism>
<dbReference type="AlphaFoldDB" id="A0AA89BPD4"/>
<comment type="caution">
    <text evidence="1">The sequence shown here is derived from an EMBL/GenBank/DDBJ whole genome shotgun (WGS) entry which is preliminary data.</text>
</comment>
<dbReference type="EMBL" id="JAVXUP010000085">
    <property type="protein sequence ID" value="KAK3039031.1"/>
    <property type="molecule type" value="Genomic_DNA"/>
</dbReference>
<protein>
    <submittedName>
        <fullName evidence="1">Uncharacterized protein</fullName>
    </submittedName>
</protein>
<evidence type="ECO:0000313" key="2">
    <source>
        <dbReference type="Proteomes" id="UP001188597"/>
    </source>
</evidence>